<dbReference type="GO" id="GO:0007166">
    <property type="term" value="P:cell surface receptor signaling pathway"/>
    <property type="evidence" value="ECO:0007669"/>
    <property type="project" value="InterPro"/>
</dbReference>
<evidence type="ECO:0000256" key="1">
    <source>
        <dbReference type="SAM" id="Coils"/>
    </source>
</evidence>
<dbReference type="CDD" id="cd21037">
    <property type="entry name" value="MLKL_NTD"/>
    <property type="match status" value="1"/>
</dbReference>
<dbReference type="InterPro" id="IPR059179">
    <property type="entry name" value="MLKL-like_MCAfunc"/>
</dbReference>
<reference evidence="2" key="1">
    <citation type="submission" date="2023-06" db="EMBL/GenBank/DDBJ databases">
        <authorList>
            <consortium name="Lawrence Berkeley National Laboratory"/>
            <person name="Ahrendt S."/>
            <person name="Sahu N."/>
            <person name="Indic B."/>
            <person name="Wong-Bajracharya J."/>
            <person name="Merenyi Z."/>
            <person name="Ke H.-M."/>
            <person name="Monk M."/>
            <person name="Kocsube S."/>
            <person name="Drula E."/>
            <person name="Lipzen A."/>
            <person name="Balint B."/>
            <person name="Henrissat B."/>
            <person name="Andreopoulos B."/>
            <person name="Martin F.M."/>
            <person name="Harder C.B."/>
            <person name="Rigling D."/>
            <person name="Ford K.L."/>
            <person name="Foster G.D."/>
            <person name="Pangilinan J."/>
            <person name="Papanicolaou A."/>
            <person name="Barry K."/>
            <person name="LaButti K."/>
            <person name="Viragh M."/>
            <person name="Koriabine M."/>
            <person name="Yan M."/>
            <person name="Riley R."/>
            <person name="Champramary S."/>
            <person name="Plett K.L."/>
            <person name="Tsai I.J."/>
            <person name="Slot J."/>
            <person name="Sipos G."/>
            <person name="Plett J."/>
            <person name="Nagy L.G."/>
            <person name="Grigoriev I.V."/>
        </authorList>
    </citation>
    <scope>NUCLEOTIDE SEQUENCE</scope>
    <source>
        <strain evidence="2">ICMP 16352</strain>
    </source>
</reference>
<proteinExistence type="predicted"/>
<dbReference type="EMBL" id="JAUEPR010000083">
    <property type="protein sequence ID" value="KAK0466574.1"/>
    <property type="molecule type" value="Genomic_DNA"/>
</dbReference>
<keyword evidence="1" id="KW-0175">Coiled coil</keyword>
<gene>
    <name evidence="2" type="ORF">IW261DRAFT_1426846</name>
</gene>
<name>A0AA39TY80_9AGAR</name>
<dbReference type="AlphaFoldDB" id="A0AA39TY80"/>
<organism evidence="2 3">
    <name type="scientific">Armillaria novae-zelandiae</name>
    <dbReference type="NCBI Taxonomy" id="153914"/>
    <lineage>
        <taxon>Eukaryota</taxon>
        <taxon>Fungi</taxon>
        <taxon>Dikarya</taxon>
        <taxon>Basidiomycota</taxon>
        <taxon>Agaricomycotina</taxon>
        <taxon>Agaricomycetes</taxon>
        <taxon>Agaricomycetidae</taxon>
        <taxon>Agaricales</taxon>
        <taxon>Marasmiineae</taxon>
        <taxon>Physalacriaceae</taxon>
        <taxon>Armillaria</taxon>
    </lineage>
</organism>
<accession>A0AA39TY80</accession>
<dbReference type="Gene3D" id="1.20.930.20">
    <property type="entry name" value="Adaptor protein Cbl, N-terminal domain"/>
    <property type="match status" value="1"/>
</dbReference>
<dbReference type="Proteomes" id="UP001175227">
    <property type="component" value="Unassembled WGS sequence"/>
</dbReference>
<evidence type="ECO:0000313" key="2">
    <source>
        <dbReference type="EMBL" id="KAK0466574.1"/>
    </source>
</evidence>
<feature type="coiled-coil region" evidence="1">
    <location>
        <begin position="146"/>
        <end position="173"/>
    </location>
</feature>
<keyword evidence="3" id="KW-1185">Reference proteome</keyword>
<sequence>MGKTGTSLTTLQLLSAVGVTANVPYVGAVAACVIKLLETIQAAEQNYKDFRELTESVTATMDIVMKTVKAHEDSAPYFRHVCEDLEKYLEGVLKEMKDVNLKNSRGMKRFFRTKEVSVAITGFKQQVQKIKEVFMIQVTVDIRFAIADLVNRLAGLENKLAGLEDKINATIDTAIDAIGTSQRNFQKEMHALGTLQNERMDAILASILIQSQAHSSCKQLAGYLPSYKSWSWPQWSAHLKHSTVFIGQSSTSSESLSLLSVISPR</sequence>
<dbReference type="PROSITE" id="PS51257">
    <property type="entry name" value="PROKAR_LIPOPROTEIN"/>
    <property type="match status" value="1"/>
</dbReference>
<protein>
    <submittedName>
        <fullName evidence="2">Uncharacterized protein</fullName>
    </submittedName>
</protein>
<evidence type="ECO:0000313" key="3">
    <source>
        <dbReference type="Proteomes" id="UP001175227"/>
    </source>
</evidence>
<comment type="caution">
    <text evidence="2">The sequence shown here is derived from an EMBL/GenBank/DDBJ whole genome shotgun (WGS) entry which is preliminary data.</text>
</comment>
<dbReference type="InterPro" id="IPR036537">
    <property type="entry name" value="Adaptor_Cbl_N_dom_sf"/>
</dbReference>